<keyword evidence="2" id="KW-0812">Transmembrane</keyword>
<evidence type="ECO:0000313" key="4">
    <source>
        <dbReference type="Proteomes" id="UP001497480"/>
    </source>
</evidence>
<accession>A0AAV1Y3D9</accession>
<feature type="transmembrane region" description="Helical" evidence="2">
    <location>
        <begin position="105"/>
        <end position="127"/>
    </location>
</feature>
<protein>
    <submittedName>
        <fullName evidence="3">Uncharacterized protein</fullName>
    </submittedName>
</protein>
<feature type="region of interest" description="Disordered" evidence="1">
    <location>
        <begin position="18"/>
        <end position="51"/>
    </location>
</feature>
<evidence type="ECO:0000256" key="2">
    <source>
        <dbReference type="SAM" id="Phobius"/>
    </source>
</evidence>
<keyword evidence="2" id="KW-0472">Membrane</keyword>
<keyword evidence="4" id="KW-1185">Reference proteome</keyword>
<evidence type="ECO:0000313" key="3">
    <source>
        <dbReference type="EMBL" id="CAL0328158.1"/>
    </source>
</evidence>
<organism evidence="3 4">
    <name type="scientific">Lupinus luteus</name>
    <name type="common">European yellow lupine</name>
    <dbReference type="NCBI Taxonomy" id="3873"/>
    <lineage>
        <taxon>Eukaryota</taxon>
        <taxon>Viridiplantae</taxon>
        <taxon>Streptophyta</taxon>
        <taxon>Embryophyta</taxon>
        <taxon>Tracheophyta</taxon>
        <taxon>Spermatophyta</taxon>
        <taxon>Magnoliopsida</taxon>
        <taxon>eudicotyledons</taxon>
        <taxon>Gunneridae</taxon>
        <taxon>Pentapetalae</taxon>
        <taxon>rosids</taxon>
        <taxon>fabids</taxon>
        <taxon>Fabales</taxon>
        <taxon>Fabaceae</taxon>
        <taxon>Papilionoideae</taxon>
        <taxon>50 kb inversion clade</taxon>
        <taxon>genistoids sensu lato</taxon>
        <taxon>core genistoids</taxon>
        <taxon>Genisteae</taxon>
        <taxon>Lupinus</taxon>
    </lineage>
</organism>
<evidence type="ECO:0000256" key="1">
    <source>
        <dbReference type="SAM" id="MobiDB-lite"/>
    </source>
</evidence>
<dbReference type="Proteomes" id="UP001497480">
    <property type="component" value="Unassembled WGS sequence"/>
</dbReference>
<feature type="compositionally biased region" description="Low complexity" evidence="1">
    <location>
        <begin position="33"/>
        <end position="51"/>
    </location>
</feature>
<gene>
    <name evidence="3" type="ORF">LLUT_LOCUS29218</name>
</gene>
<proteinExistence type="predicted"/>
<dbReference type="EMBL" id="CAXHTB010000021">
    <property type="protein sequence ID" value="CAL0328158.1"/>
    <property type="molecule type" value="Genomic_DNA"/>
</dbReference>
<reference evidence="3 4" key="1">
    <citation type="submission" date="2024-03" db="EMBL/GenBank/DDBJ databases">
        <authorList>
            <person name="Martinez-Hernandez J."/>
        </authorList>
    </citation>
    <scope>NUCLEOTIDE SEQUENCE [LARGE SCALE GENOMIC DNA]</scope>
</reference>
<keyword evidence="2" id="KW-1133">Transmembrane helix</keyword>
<feature type="compositionally biased region" description="Polar residues" evidence="1">
    <location>
        <begin position="231"/>
        <end position="271"/>
    </location>
</feature>
<comment type="caution">
    <text evidence="3">The sequence shown here is derived from an EMBL/GenBank/DDBJ whole genome shotgun (WGS) entry which is preliminary data.</text>
</comment>
<sequence length="359" mass="39785">METKERLGRILHEPFFPLNSLPPSQPPLPPLIFPSSTSSNPNPKQPFSTTTPYQSSPFFPFYTYPFPPPPPPTSFSTFASFPANISSLLIPHSFQPKESSSGRNLSLAITAVACTTVMVAISVFLYLRRRHYINKTLANSETETTNINQRLSHISEFLYLGNTINSHRVEAVTDSGTVDSRKMESPELQPIPRLSLRHHEEFLSPKISSFCASESSSVNGLELLRTRSFPSTSMLSSPEQNQVLSTSSERENVASSERTLPRVSNDSNGATRESFAPVSSSGFSLPSSSEKAMHCDILDQSPTMSSFSGRYRLSCASSLPLSPTLVPSPERELSHVWNESEKFANCVSLRKQHWGFQFS</sequence>
<name>A0AAV1Y3D9_LUPLU</name>
<feature type="compositionally biased region" description="Pro residues" evidence="1">
    <location>
        <begin position="23"/>
        <end position="32"/>
    </location>
</feature>
<feature type="region of interest" description="Disordered" evidence="1">
    <location>
        <begin position="231"/>
        <end position="284"/>
    </location>
</feature>
<dbReference type="AlphaFoldDB" id="A0AAV1Y3D9"/>